<keyword evidence="4" id="KW-0540">Nuclease</keyword>
<protein>
    <recommendedName>
        <fullName evidence="1">RNA-directed DNA polymerase</fullName>
        <ecNumber evidence="1">2.7.7.49</ecNumber>
    </recommendedName>
</protein>
<dbReference type="GO" id="GO:0004519">
    <property type="term" value="F:endonuclease activity"/>
    <property type="evidence" value="ECO:0007669"/>
    <property type="project" value="UniProtKB-KW"/>
</dbReference>
<evidence type="ECO:0000256" key="5">
    <source>
        <dbReference type="ARBA" id="ARBA00022759"/>
    </source>
</evidence>
<keyword evidence="5" id="KW-0378">Hydrolase</keyword>
<evidence type="ECO:0000256" key="2">
    <source>
        <dbReference type="ARBA" id="ARBA00022679"/>
    </source>
</evidence>
<evidence type="ECO:0000256" key="1">
    <source>
        <dbReference type="ARBA" id="ARBA00012493"/>
    </source>
</evidence>
<keyword evidence="5" id="KW-0255">Endonuclease</keyword>
<feature type="domain" description="Integrase zinc-binding" evidence="7">
    <location>
        <begin position="278"/>
        <end position="336"/>
    </location>
</feature>
<dbReference type="InterPro" id="IPR041588">
    <property type="entry name" value="Integrase_H2C2"/>
</dbReference>
<reference evidence="9" key="1">
    <citation type="submission" date="2022-10" db="EMBL/GenBank/DDBJ databases">
        <title>Genome assembly of Pristionchus species.</title>
        <authorList>
            <person name="Yoshida K."/>
            <person name="Sommer R.J."/>
        </authorList>
    </citation>
    <scope>NUCLEOTIDE SEQUENCE [LARGE SCALE GENOMIC DNA]</scope>
    <source>
        <strain evidence="9">RS5460</strain>
    </source>
</reference>
<accession>A0AAN4ZJP9</accession>
<gene>
    <name evidence="8" type="ORF">PMAYCL1PPCAC_10496</name>
</gene>
<evidence type="ECO:0000313" key="9">
    <source>
        <dbReference type="Proteomes" id="UP001328107"/>
    </source>
</evidence>
<dbReference type="EMBL" id="BTRK01000003">
    <property type="protein sequence ID" value="GMR40301.1"/>
    <property type="molecule type" value="Genomic_DNA"/>
</dbReference>
<dbReference type="Gene3D" id="1.10.340.70">
    <property type="match status" value="1"/>
</dbReference>
<keyword evidence="9" id="KW-1185">Reference proteome</keyword>
<sequence>KANDESLFMKRIDPVSGMIGGKEMVAIMDTGAEVSLISMERVKEMEIQIERCKTDNVKSASGGTIDIVGKCILSVKLSFGKEAETYVSKNSLGVEDRVILGGAALHAMGIGLVELPRDDWMREKENGEKAIVVKEVRIGPGETGSVMVTTGRDESDGVRVLWSEREEVVDGIMSIEREVKNVSIPVINLSEEEITIRKNEREREEKEKKEKILEEWKKEQDKDEWARVMVERIEKGGSREGDEYTIPQTNKKIAREDCTVREGLLNIIGEDHEERLYVPEGVRKKLVMDVHENPLVGHMGAKRLFEMMRKEVYWGTMLRDIPSWVNKCEKCTLVNAQKKFIPPLKPRIVTR</sequence>
<evidence type="ECO:0000256" key="6">
    <source>
        <dbReference type="SAM" id="Coils"/>
    </source>
</evidence>
<proteinExistence type="predicted"/>
<dbReference type="InterPro" id="IPR050951">
    <property type="entry name" value="Retrovirus_Pol_polyprotein"/>
</dbReference>
<keyword evidence="3" id="KW-0548">Nucleotidyltransferase</keyword>
<feature type="non-terminal residue" evidence="8">
    <location>
        <position position="351"/>
    </location>
</feature>
<dbReference type="Pfam" id="PF13650">
    <property type="entry name" value="Asp_protease_2"/>
    <property type="match status" value="1"/>
</dbReference>
<dbReference type="FunFam" id="1.10.340.70:FF:000001">
    <property type="entry name" value="Retrovirus-related Pol polyprotein from transposon gypsy-like Protein"/>
    <property type="match status" value="1"/>
</dbReference>
<feature type="non-terminal residue" evidence="8">
    <location>
        <position position="1"/>
    </location>
</feature>
<feature type="coiled-coil region" evidence="6">
    <location>
        <begin position="187"/>
        <end position="219"/>
    </location>
</feature>
<dbReference type="GO" id="GO:0003964">
    <property type="term" value="F:RNA-directed DNA polymerase activity"/>
    <property type="evidence" value="ECO:0007669"/>
    <property type="project" value="UniProtKB-EC"/>
</dbReference>
<evidence type="ECO:0000259" key="7">
    <source>
        <dbReference type="Pfam" id="PF17921"/>
    </source>
</evidence>
<keyword evidence="2" id="KW-0808">Transferase</keyword>
<dbReference type="Proteomes" id="UP001328107">
    <property type="component" value="Unassembled WGS sequence"/>
</dbReference>
<evidence type="ECO:0000256" key="3">
    <source>
        <dbReference type="ARBA" id="ARBA00022695"/>
    </source>
</evidence>
<dbReference type="Pfam" id="PF17921">
    <property type="entry name" value="Integrase_H2C2"/>
    <property type="match status" value="1"/>
</dbReference>
<dbReference type="PANTHER" id="PTHR37984:SF5">
    <property type="entry name" value="PROTEIN NYNRIN-LIKE"/>
    <property type="match status" value="1"/>
</dbReference>
<dbReference type="AlphaFoldDB" id="A0AAN4ZJP9"/>
<dbReference type="CDD" id="cd00303">
    <property type="entry name" value="retropepsin_like"/>
    <property type="match status" value="1"/>
</dbReference>
<evidence type="ECO:0000256" key="4">
    <source>
        <dbReference type="ARBA" id="ARBA00022722"/>
    </source>
</evidence>
<dbReference type="InterPro" id="IPR021109">
    <property type="entry name" value="Peptidase_aspartic_dom_sf"/>
</dbReference>
<evidence type="ECO:0000313" key="8">
    <source>
        <dbReference type="EMBL" id="GMR40301.1"/>
    </source>
</evidence>
<dbReference type="Gene3D" id="2.40.70.10">
    <property type="entry name" value="Acid Proteases"/>
    <property type="match status" value="1"/>
</dbReference>
<dbReference type="EC" id="2.7.7.49" evidence="1"/>
<comment type="caution">
    <text evidence="8">The sequence shown here is derived from an EMBL/GenBank/DDBJ whole genome shotgun (WGS) entry which is preliminary data.</text>
</comment>
<dbReference type="PANTHER" id="PTHR37984">
    <property type="entry name" value="PROTEIN CBG26694"/>
    <property type="match status" value="1"/>
</dbReference>
<dbReference type="SUPFAM" id="SSF50630">
    <property type="entry name" value="Acid proteases"/>
    <property type="match status" value="1"/>
</dbReference>
<name>A0AAN4ZJP9_9BILA</name>
<organism evidence="8 9">
    <name type="scientific">Pristionchus mayeri</name>
    <dbReference type="NCBI Taxonomy" id="1317129"/>
    <lineage>
        <taxon>Eukaryota</taxon>
        <taxon>Metazoa</taxon>
        <taxon>Ecdysozoa</taxon>
        <taxon>Nematoda</taxon>
        <taxon>Chromadorea</taxon>
        <taxon>Rhabditida</taxon>
        <taxon>Rhabditina</taxon>
        <taxon>Diplogasteromorpha</taxon>
        <taxon>Diplogasteroidea</taxon>
        <taxon>Neodiplogasteridae</taxon>
        <taxon>Pristionchus</taxon>
    </lineage>
</organism>
<keyword evidence="6" id="KW-0175">Coiled coil</keyword>